<name>A0A4R2BRB1_SHIGR</name>
<dbReference type="EMBL" id="SLVX01000079">
    <property type="protein sequence ID" value="TCN29282.1"/>
    <property type="molecule type" value="Genomic_DNA"/>
</dbReference>
<reference evidence="1 2" key="1">
    <citation type="submission" date="2019-03" db="EMBL/GenBank/DDBJ databases">
        <title>Genomic Encyclopedia of Type Strains, Phase IV (KMG-IV): sequencing the most valuable type-strain genomes for metagenomic binning, comparative biology and taxonomic classification.</title>
        <authorList>
            <person name="Goeker M."/>
        </authorList>
    </citation>
    <scope>NUCLEOTIDE SEQUENCE [LARGE SCALE GENOMIC DNA]</scope>
    <source>
        <strain evidence="1 2">DSM 18401</strain>
    </source>
</reference>
<feature type="non-terminal residue" evidence="1">
    <location>
        <position position="1"/>
    </location>
</feature>
<comment type="caution">
    <text evidence="1">The sequence shown here is derived from an EMBL/GenBank/DDBJ whole genome shotgun (WGS) entry which is preliminary data.</text>
</comment>
<gene>
    <name evidence="1" type="ORF">EV665_1791</name>
</gene>
<dbReference type="AlphaFoldDB" id="A0A4R2BRB1"/>
<accession>A0A4R2BRB1</accession>
<evidence type="ECO:0000313" key="2">
    <source>
        <dbReference type="Proteomes" id="UP000295351"/>
    </source>
</evidence>
<dbReference type="Proteomes" id="UP000295351">
    <property type="component" value="Unassembled WGS sequence"/>
</dbReference>
<proteinExistence type="predicted"/>
<organism evidence="1 2">
    <name type="scientific">Shinella granuli</name>
    <dbReference type="NCBI Taxonomy" id="323621"/>
    <lineage>
        <taxon>Bacteria</taxon>
        <taxon>Pseudomonadati</taxon>
        <taxon>Pseudomonadota</taxon>
        <taxon>Alphaproteobacteria</taxon>
        <taxon>Hyphomicrobiales</taxon>
        <taxon>Rhizobiaceae</taxon>
        <taxon>Shinella</taxon>
    </lineage>
</organism>
<sequence>IPPPKAVCPDLLIVVKSMAYVMRYNHFPD</sequence>
<protein>
    <submittedName>
        <fullName evidence="1">Uncharacterized protein</fullName>
    </submittedName>
</protein>
<evidence type="ECO:0000313" key="1">
    <source>
        <dbReference type="EMBL" id="TCN29282.1"/>
    </source>
</evidence>
<keyword evidence="2" id="KW-1185">Reference proteome</keyword>